<feature type="transmembrane region" description="Helical" evidence="1">
    <location>
        <begin position="89"/>
        <end position="110"/>
    </location>
</feature>
<comment type="caution">
    <text evidence="2">The sequence shown here is derived from an EMBL/GenBank/DDBJ whole genome shotgun (WGS) entry which is preliminary data.</text>
</comment>
<feature type="transmembrane region" description="Helical" evidence="1">
    <location>
        <begin position="16"/>
        <end position="43"/>
    </location>
</feature>
<feature type="transmembrane region" description="Helical" evidence="1">
    <location>
        <begin position="55"/>
        <end position="77"/>
    </location>
</feature>
<evidence type="ECO:0000313" key="2">
    <source>
        <dbReference type="EMBL" id="KRM69901.1"/>
    </source>
</evidence>
<reference evidence="2 3" key="1">
    <citation type="journal article" date="2015" name="Genome Announc.">
        <title>Expanding the biotechnology potential of lactobacilli through comparative genomics of 213 strains and associated genera.</title>
        <authorList>
            <person name="Sun Z."/>
            <person name="Harris H.M."/>
            <person name="McCann A."/>
            <person name="Guo C."/>
            <person name="Argimon S."/>
            <person name="Zhang W."/>
            <person name="Yang X."/>
            <person name="Jeffery I.B."/>
            <person name="Cooney J.C."/>
            <person name="Kagawa T.F."/>
            <person name="Liu W."/>
            <person name="Song Y."/>
            <person name="Salvetti E."/>
            <person name="Wrobel A."/>
            <person name="Rasinkangas P."/>
            <person name="Parkhill J."/>
            <person name="Rea M.C."/>
            <person name="O'Sullivan O."/>
            <person name="Ritari J."/>
            <person name="Douillard F.P."/>
            <person name="Paul Ross R."/>
            <person name="Yang R."/>
            <person name="Briner A.E."/>
            <person name="Felis G.E."/>
            <person name="de Vos W.M."/>
            <person name="Barrangou R."/>
            <person name="Klaenhammer T.R."/>
            <person name="Caufield P.W."/>
            <person name="Cui Y."/>
            <person name="Zhang H."/>
            <person name="O'Toole P.W."/>
        </authorList>
    </citation>
    <scope>NUCLEOTIDE SEQUENCE [LARGE SCALE GENOMIC DNA]</scope>
    <source>
        <strain evidence="2 3">DSM 23829</strain>
    </source>
</reference>
<dbReference type="PATRIC" id="fig|1423781.4.peg.69"/>
<keyword evidence="1" id="KW-0812">Transmembrane</keyword>
<accession>A0A0R2AS46</accession>
<dbReference type="EMBL" id="AYYQ01000001">
    <property type="protein sequence ID" value="KRM69901.1"/>
    <property type="molecule type" value="Genomic_DNA"/>
</dbReference>
<dbReference type="Proteomes" id="UP000052012">
    <property type="component" value="Unassembled WGS sequence"/>
</dbReference>
<name>A0A0R2AS46_9LACO</name>
<protein>
    <recommendedName>
        <fullName evidence="4">Sugar specific permease</fullName>
    </recommendedName>
</protein>
<sequence length="232" mass="25744">MGDVNINDKNTLKARIMALVCGLILNAFGNALTIVSSCGSGIWTAAAVNINKLLGFNLGLLIFTFGIINAITNQVLLRRIDIPRFVEEIIFISGFSYFINIFTRLFTTLGWENSAIWIRIPMSLIGVMCFCTAISLYQRANLFMHPNDDTTNILRFKFLNGSAVLSQLIDMIPPIIIIIVCSIPLGQVYSVGVGTIFSVICNGIIIQNADKLVFPSLKHNKNINEQLQNKRE</sequence>
<dbReference type="STRING" id="1423781.FD06_GL000067"/>
<proteinExistence type="predicted"/>
<gene>
    <name evidence="2" type="ORF">FD06_GL000067</name>
</gene>
<feature type="transmembrane region" description="Helical" evidence="1">
    <location>
        <begin position="116"/>
        <end position="137"/>
    </location>
</feature>
<dbReference type="InterPro" id="IPR038750">
    <property type="entry name" value="YczE/YyaS-like"/>
</dbReference>
<dbReference type="PANTHER" id="PTHR40078:SF1">
    <property type="entry name" value="INTEGRAL MEMBRANE PROTEIN"/>
    <property type="match status" value="1"/>
</dbReference>
<dbReference type="Pfam" id="PF19700">
    <property type="entry name" value="DUF6198"/>
    <property type="match status" value="1"/>
</dbReference>
<feature type="transmembrane region" description="Helical" evidence="1">
    <location>
        <begin position="158"/>
        <end position="180"/>
    </location>
</feature>
<evidence type="ECO:0008006" key="4">
    <source>
        <dbReference type="Google" id="ProtNLM"/>
    </source>
</evidence>
<dbReference type="PANTHER" id="PTHR40078">
    <property type="entry name" value="INTEGRAL MEMBRANE PROTEIN-RELATED"/>
    <property type="match status" value="1"/>
</dbReference>
<keyword evidence="1" id="KW-0472">Membrane</keyword>
<evidence type="ECO:0000313" key="3">
    <source>
        <dbReference type="Proteomes" id="UP000052012"/>
    </source>
</evidence>
<dbReference type="AlphaFoldDB" id="A0A0R2AS46"/>
<keyword evidence="3" id="KW-1185">Reference proteome</keyword>
<evidence type="ECO:0000256" key="1">
    <source>
        <dbReference type="SAM" id="Phobius"/>
    </source>
</evidence>
<organism evidence="2 3">
    <name type="scientific">Apilactobacillus ozensis DSM 23829 = JCM 17196</name>
    <dbReference type="NCBI Taxonomy" id="1423781"/>
    <lineage>
        <taxon>Bacteria</taxon>
        <taxon>Bacillati</taxon>
        <taxon>Bacillota</taxon>
        <taxon>Bacilli</taxon>
        <taxon>Lactobacillales</taxon>
        <taxon>Lactobacillaceae</taxon>
        <taxon>Apilactobacillus</taxon>
    </lineage>
</organism>
<keyword evidence="1" id="KW-1133">Transmembrane helix</keyword>
<feature type="transmembrane region" description="Helical" evidence="1">
    <location>
        <begin position="186"/>
        <end position="206"/>
    </location>
</feature>